<keyword evidence="6" id="KW-0547">Nucleotide-binding</keyword>
<evidence type="ECO:0000256" key="5">
    <source>
        <dbReference type="ARBA" id="ARBA00047925"/>
    </source>
</evidence>
<dbReference type="HAMAP" id="MF_00361">
    <property type="entry name" value="NAD_kinase"/>
    <property type="match status" value="1"/>
</dbReference>
<dbReference type="Pfam" id="PF20143">
    <property type="entry name" value="NAD_kinase_C"/>
    <property type="match status" value="1"/>
</dbReference>
<dbReference type="SUPFAM" id="SSF111331">
    <property type="entry name" value="NAD kinase/diacylglycerol kinase-like"/>
    <property type="match status" value="1"/>
</dbReference>
<keyword evidence="3 6" id="KW-0521">NADP</keyword>
<gene>
    <name evidence="6" type="primary">nadK</name>
    <name evidence="7" type="ORF">DDIC_06820</name>
</gene>
<proteinExistence type="inferred from homology"/>
<dbReference type="GO" id="GO:0005737">
    <property type="term" value="C:cytoplasm"/>
    <property type="evidence" value="ECO:0007669"/>
    <property type="project" value="UniProtKB-SubCell"/>
</dbReference>
<dbReference type="InterPro" id="IPR002504">
    <property type="entry name" value="NADK"/>
</dbReference>
<dbReference type="Pfam" id="PF01513">
    <property type="entry name" value="NAD_kinase"/>
    <property type="match status" value="1"/>
</dbReference>
<feature type="active site" description="Proton acceptor" evidence="6">
    <location>
        <position position="65"/>
    </location>
</feature>
<keyword evidence="6" id="KW-0067">ATP-binding</keyword>
<dbReference type="PANTHER" id="PTHR20275:SF0">
    <property type="entry name" value="NAD KINASE"/>
    <property type="match status" value="1"/>
</dbReference>
<comment type="subcellular location">
    <subcellularLocation>
        <location evidence="6">Cytoplasm</location>
    </subcellularLocation>
</comment>
<keyword evidence="2 6" id="KW-0418">Kinase</keyword>
<dbReference type="OrthoDB" id="9774737at2"/>
<feature type="binding site" evidence="6">
    <location>
        <begin position="65"/>
        <end position="66"/>
    </location>
    <ligand>
        <name>NAD(+)</name>
        <dbReference type="ChEBI" id="CHEBI:57540"/>
    </ligand>
</feature>
<dbReference type="GO" id="GO:0005524">
    <property type="term" value="F:ATP binding"/>
    <property type="evidence" value="ECO:0007669"/>
    <property type="project" value="UniProtKB-KW"/>
</dbReference>
<feature type="binding site" evidence="6">
    <location>
        <position position="239"/>
    </location>
    <ligand>
        <name>NAD(+)</name>
        <dbReference type="ChEBI" id="CHEBI:57540"/>
    </ligand>
</feature>
<evidence type="ECO:0000256" key="2">
    <source>
        <dbReference type="ARBA" id="ARBA00022777"/>
    </source>
</evidence>
<organism evidence="7 8">
    <name type="scientific">Desulfovibrio desulfuricans</name>
    <dbReference type="NCBI Taxonomy" id="876"/>
    <lineage>
        <taxon>Bacteria</taxon>
        <taxon>Pseudomonadati</taxon>
        <taxon>Thermodesulfobacteriota</taxon>
        <taxon>Desulfovibrionia</taxon>
        <taxon>Desulfovibrionales</taxon>
        <taxon>Desulfovibrionaceae</taxon>
        <taxon>Desulfovibrio</taxon>
    </lineage>
</organism>
<dbReference type="GO" id="GO:0051287">
    <property type="term" value="F:NAD binding"/>
    <property type="evidence" value="ECO:0007669"/>
    <property type="project" value="UniProtKB-ARBA"/>
</dbReference>
<dbReference type="InterPro" id="IPR017438">
    <property type="entry name" value="ATP-NAD_kinase_N"/>
</dbReference>
<evidence type="ECO:0000256" key="3">
    <source>
        <dbReference type="ARBA" id="ARBA00022857"/>
    </source>
</evidence>
<dbReference type="GO" id="GO:0046872">
    <property type="term" value="F:metal ion binding"/>
    <property type="evidence" value="ECO:0007669"/>
    <property type="project" value="UniProtKB-UniRule"/>
</dbReference>
<dbReference type="GO" id="GO:0006741">
    <property type="term" value="P:NADP+ biosynthetic process"/>
    <property type="evidence" value="ECO:0007669"/>
    <property type="project" value="UniProtKB-UniRule"/>
</dbReference>
<evidence type="ECO:0000256" key="1">
    <source>
        <dbReference type="ARBA" id="ARBA00022679"/>
    </source>
</evidence>
<feature type="binding site" evidence="6">
    <location>
        <position position="150"/>
    </location>
    <ligand>
        <name>NAD(+)</name>
        <dbReference type="ChEBI" id="CHEBI:57540"/>
    </ligand>
</feature>
<name>A0A4P7UL36_DESDE</name>
<feature type="binding site" evidence="6">
    <location>
        <begin position="180"/>
        <end position="185"/>
    </location>
    <ligand>
        <name>NAD(+)</name>
        <dbReference type="ChEBI" id="CHEBI:57540"/>
    </ligand>
</feature>
<accession>A0A4P7UL36</accession>
<dbReference type="InterPro" id="IPR016064">
    <property type="entry name" value="NAD/diacylglycerol_kinase_sf"/>
</dbReference>
<comment type="catalytic activity">
    <reaction evidence="5 6">
        <text>NAD(+) + ATP = ADP + NADP(+) + H(+)</text>
        <dbReference type="Rhea" id="RHEA:18629"/>
        <dbReference type="ChEBI" id="CHEBI:15378"/>
        <dbReference type="ChEBI" id="CHEBI:30616"/>
        <dbReference type="ChEBI" id="CHEBI:57540"/>
        <dbReference type="ChEBI" id="CHEBI:58349"/>
        <dbReference type="ChEBI" id="CHEBI:456216"/>
        <dbReference type="EC" id="2.7.1.23"/>
    </reaction>
</comment>
<comment type="cofactor">
    <cofactor evidence="6">
        <name>a divalent metal cation</name>
        <dbReference type="ChEBI" id="CHEBI:60240"/>
    </cofactor>
</comment>
<feature type="binding site" evidence="6">
    <location>
        <begin position="139"/>
        <end position="140"/>
    </location>
    <ligand>
        <name>NAD(+)</name>
        <dbReference type="ChEBI" id="CHEBI:57540"/>
    </ligand>
</feature>
<dbReference type="Proteomes" id="UP000297065">
    <property type="component" value="Chromosome"/>
</dbReference>
<dbReference type="GO" id="GO:0019674">
    <property type="term" value="P:NAD+ metabolic process"/>
    <property type="evidence" value="ECO:0007669"/>
    <property type="project" value="InterPro"/>
</dbReference>
<keyword evidence="1 6" id="KW-0808">Transferase</keyword>
<dbReference type="Gene3D" id="3.40.50.10330">
    <property type="entry name" value="Probable inorganic polyphosphate/atp-NAD kinase, domain 1"/>
    <property type="match status" value="1"/>
</dbReference>
<evidence type="ECO:0000313" key="7">
    <source>
        <dbReference type="EMBL" id="QCC85594.1"/>
    </source>
</evidence>
<keyword evidence="4 6" id="KW-0520">NAD</keyword>
<feature type="binding site" evidence="6">
    <location>
        <position position="177"/>
    </location>
    <ligand>
        <name>NAD(+)</name>
        <dbReference type="ChEBI" id="CHEBI:57540"/>
    </ligand>
</feature>
<dbReference type="RefSeq" id="WP_136399748.1">
    <property type="nucleotide sequence ID" value="NZ_CP036295.1"/>
</dbReference>
<dbReference type="Gene3D" id="2.60.200.30">
    <property type="entry name" value="Probable inorganic polyphosphate/atp-NAD kinase, domain 2"/>
    <property type="match status" value="1"/>
</dbReference>
<evidence type="ECO:0000256" key="6">
    <source>
        <dbReference type="HAMAP-Rule" id="MF_00361"/>
    </source>
</evidence>
<feature type="binding site" evidence="6">
    <location>
        <position position="169"/>
    </location>
    <ligand>
        <name>NAD(+)</name>
        <dbReference type="ChEBI" id="CHEBI:57540"/>
    </ligand>
</feature>
<sequence length="291" mass="30874">MQNATCRHILLVYKARHEKAAALAGEAALWLRQQGHEVTGVVCAGTDSPAYAVAPLDFVVVLGGDGTMLGVARRLVGRKVPVLGINFGRIGFLTDAQPEQWREKLEECLTGTEPVRSCMALDWSLTRHGEIIASGCAVNDVVLSRGSLSRLVLFDVYIAGERLGSLRGDGIIVATPVGSSGYSVSAGGSLLHPSMNALAITPVCPFLNSISPMVFPGNTECTFQILQGSTDCFITVDGQEGQQLERGDIVTVAGLPNAVHFLGKGTTFFERLRSRGFALQGADCPRCGENA</sequence>
<protein>
    <recommendedName>
        <fullName evidence="6">NAD kinase</fullName>
        <ecNumber evidence="6">2.7.1.23</ecNumber>
    </recommendedName>
    <alternativeName>
        <fullName evidence="6">ATP-dependent NAD kinase</fullName>
    </alternativeName>
</protein>
<dbReference type="GO" id="GO:0003951">
    <property type="term" value="F:NAD+ kinase activity"/>
    <property type="evidence" value="ECO:0007669"/>
    <property type="project" value="UniProtKB-UniRule"/>
</dbReference>
<dbReference type="InterPro" id="IPR017437">
    <property type="entry name" value="ATP-NAD_kinase_PpnK-typ_C"/>
</dbReference>
<evidence type="ECO:0000256" key="4">
    <source>
        <dbReference type="ARBA" id="ARBA00023027"/>
    </source>
</evidence>
<evidence type="ECO:0000313" key="8">
    <source>
        <dbReference type="Proteomes" id="UP000297065"/>
    </source>
</evidence>
<reference evidence="7 8" key="1">
    <citation type="submission" date="2019-02" db="EMBL/GenBank/DDBJ databases">
        <title>Complete Genome Sequence of Desulfovibrio desulfuricans IC1, a Sulfonate Utilizing Anaerobe.</title>
        <authorList>
            <person name="Day L.A."/>
            <person name="De Leon K.B."/>
            <person name="Wall J.D."/>
        </authorList>
    </citation>
    <scope>NUCLEOTIDE SEQUENCE [LARGE SCALE GENOMIC DNA]</scope>
    <source>
        <strain evidence="7 8">IC1</strain>
    </source>
</reference>
<dbReference type="AlphaFoldDB" id="A0A4P7UL36"/>
<comment type="similarity">
    <text evidence="6">Belongs to the NAD kinase family.</text>
</comment>
<comment type="function">
    <text evidence="6">Involved in the regulation of the intracellular balance of NAD and NADP, and is a key enzyme in the biosynthesis of NADP. Catalyzes specifically the phosphorylation on 2'-hydroxyl of the adenosine moiety of NAD to yield NADP.</text>
</comment>
<keyword evidence="6" id="KW-0963">Cytoplasm</keyword>
<dbReference type="EMBL" id="CP036295">
    <property type="protein sequence ID" value="QCC85594.1"/>
    <property type="molecule type" value="Genomic_DNA"/>
</dbReference>
<dbReference type="PANTHER" id="PTHR20275">
    <property type="entry name" value="NAD KINASE"/>
    <property type="match status" value="1"/>
</dbReference>
<dbReference type="EC" id="2.7.1.23" evidence="6"/>
<comment type="caution">
    <text evidence="6">Lacks conserved residue(s) required for the propagation of feature annotation.</text>
</comment>
<feature type="binding site" evidence="6">
    <location>
        <position position="167"/>
    </location>
    <ligand>
        <name>NAD(+)</name>
        <dbReference type="ChEBI" id="CHEBI:57540"/>
    </ligand>
</feature>